<dbReference type="PANTHER" id="PTHR36360:SF1">
    <property type="entry name" value="ACTIN T1-LIKE PROTEIN"/>
    <property type="match status" value="1"/>
</dbReference>
<dbReference type="EnsemblPlants" id="Zm00001eb061850_T001">
    <property type="protein sequence ID" value="Zm00001eb061850_P001"/>
    <property type="gene ID" value="Zm00001eb061850"/>
</dbReference>
<dbReference type="OrthoDB" id="2011628at2759"/>
<dbReference type="Proteomes" id="UP000007305">
    <property type="component" value="Chromosome 1"/>
</dbReference>
<dbReference type="PaxDb" id="4577-GRMZM2G402675_P01"/>
<evidence type="ECO:0000256" key="1">
    <source>
        <dbReference type="SAM" id="MobiDB-lite"/>
    </source>
</evidence>
<sequence length="161" mass="17802">MLLQLVLQQESWAGPRKSVRDLIQKQLRSPSPRVPTSSSGPSPATRYAPIPVLSPFCFAERSCSRTLRAQGTGKGRKNMGEFDDYWARAYRGDSAVPHSDPQRLVSTWTGAVALGAAACVHHHASALASHLKSLPATWQDMTLALDQKRWKKAIEKKQQRA</sequence>
<dbReference type="AlphaFoldDB" id="A0A1D6L8S5"/>
<dbReference type="EMBL" id="CM007647">
    <property type="protein sequence ID" value="ONM10611.1"/>
    <property type="molecule type" value="Genomic_DNA"/>
</dbReference>
<dbReference type="RefSeq" id="XP_008665640.1">
    <property type="nucleotide sequence ID" value="XM_008667418.4"/>
</dbReference>
<reference evidence="3" key="2">
    <citation type="submission" date="2019-07" db="EMBL/GenBank/DDBJ databases">
        <authorList>
            <person name="Seetharam A."/>
            <person name="Woodhouse M."/>
            <person name="Cannon E."/>
        </authorList>
    </citation>
    <scope>NUCLEOTIDE SEQUENCE [LARGE SCALE GENOMIC DNA]</scope>
    <source>
        <strain evidence="3">cv. B73</strain>
    </source>
</reference>
<organism evidence="2">
    <name type="scientific">Zea mays</name>
    <name type="common">Maize</name>
    <dbReference type="NCBI Taxonomy" id="4577"/>
    <lineage>
        <taxon>Eukaryota</taxon>
        <taxon>Viridiplantae</taxon>
        <taxon>Streptophyta</taxon>
        <taxon>Embryophyta</taxon>
        <taxon>Tracheophyta</taxon>
        <taxon>Spermatophyta</taxon>
        <taxon>Magnoliopsida</taxon>
        <taxon>Liliopsida</taxon>
        <taxon>Poales</taxon>
        <taxon>Poaceae</taxon>
        <taxon>PACMAD clade</taxon>
        <taxon>Panicoideae</taxon>
        <taxon>Andropogonodae</taxon>
        <taxon>Andropogoneae</taxon>
        <taxon>Tripsacinae</taxon>
        <taxon>Zea</taxon>
    </lineage>
</organism>
<dbReference type="PANTHER" id="PTHR36360">
    <property type="entry name" value="ACTIN T1-LIKE PROTEIN"/>
    <property type="match status" value="1"/>
</dbReference>
<evidence type="ECO:0007829" key="5">
    <source>
        <dbReference type="PeptideAtlas" id="A0A1D6L8S5"/>
    </source>
</evidence>
<evidence type="ECO:0000313" key="4">
    <source>
        <dbReference type="Proteomes" id="UP000007305"/>
    </source>
</evidence>
<name>A0A1D6L8S5_MAIZE</name>
<dbReference type="KEGG" id="zma:100278800"/>
<reference evidence="3" key="3">
    <citation type="submission" date="2021-05" db="UniProtKB">
        <authorList>
            <consortium name="EnsemblPlants"/>
        </authorList>
    </citation>
    <scope>IDENTIFICATION</scope>
    <source>
        <strain evidence="3">cv. B73</strain>
    </source>
</reference>
<dbReference type="IntAct" id="A0A1D6L8S5">
    <property type="interactions" value="1"/>
</dbReference>
<gene>
    <name evidence="3" type="primary">LOC100278800</name>
    <name evidence="2" type="ORF">ZEAMMB73_Zm00001d034561</name>
</gene>
<dbReference type="RefSeq" id="XP_008665641.1">
    <property type="nucleotide sequence ID" value="XM_008667419.4"/>
</dbReference>
<dbReference type="EnsemblPlants" id="Zm00001eb061850_T002">
    <property type="protein sequence ID" value="Zm00001eb061850_P002"/>
    <property type="gene ID" value="Zm00001eb061850"/>
</dbReference>
<dbReference type="GeneID" id="100278800"/>
<evidence type="ECO:0000313" key="2">
    <source>
        <dbReference type="EMBL" id="ONM10611.1"/>
    </source>
</evidence>
<reference evidence="2 4" key="1">
    <citation type="submission" date="2015-12" db="EMBL/GenBank/DDBJ databases">
        <title>Update maize B73 reference genome by single molecule sequencing technologies.</title>
        <authorList>
            <consortium name="Maize Genome Sequencing Project"/>
            <person name="Ware D."/>
        </authorList>
    </citation>
    <scope>NUCLEOTIDE SEQUENCE [LARGE SCALE GENOMIC DNA]</scope>
    <source>
        <strain evidence="4">cv. B73</strain>
        <tissue evidence="2">Seedling</tissue>
    </source>
</reference>
<feature type="compositionally biased region" description="Low complexity" evidence="1">
    <location>
        <begin position="29"/>
        <end position="43"/>
    </location>
</feature>
<dbReference type="eggNOG" id="ENOG502S1BB">
    <property type="taxonomic scope" value="Eukaryota"/>
</dbReference>
<accession>A0A1D6L8S5</accession>
<feature type="region of interest" description="Disordered" evidence="1">
    <location>
        <begin position="25"/>
        <end position="47"/>
    </location>
</feature>
<keyword evidence="4" id="KW-1185">Reference proteome</keyword>
<protein>
    <submittedName>
        <fullName evidence="2 3">Uncharacterized protein</fullName>
    </submittedName>
</protein>
<keyword evidence="5" id="KW-1267">Proteomics identification</keyword>
<evidence type="ECO:0000313" key="3">
    <source>
        <dbReference type="EnsemblPlants" id="Zm00001eb061850_P001"/>
    </source>
</evidence>
<dbReference type="Gramene" id="Zm00001eb061850_T001">
    <property type="protein sequence ID" value="Zm00001eb061850_P001"/>
    <property type="gene ID" value="Zm00001eb061850"/>
</dbReference>
<dbReference type="EMBL" id="CM007647">
    <property type="protein sequence ID" value="ONM10610.1"/>
    <property type="molecule type" value="Genomic_DNA"/>
</dbReference>
<proteinExistence type="evidence at protein level"/>
<dbReference type="Gramene" id="Zm00001eb061850_T002">
    <property type="protein sequence ID" value="Zm00001eb061850_P002"/>
    <property type="gene ID" value="Zm00001eb061850"/>
</dbReference>